<dbReference type="HAMAP" id="MF_00652">
    <property type="entry name" value="UPF0246"/>
    <property type="match status" value="1"/>
</dbReference>
<protein>
    <recommendedName>
        <fullName evidence="1">UPF0246 protein CTLFYP3_01804</fullName>
    </recommendedName>
</protein>
<comment type="similarity">
    <text evidence="1">Belongs to the UPF0246 family.</text>
</comment>
<dbReference type="AlphaFoldDB" id="A0A6N3D2G5"/>
<dbReference type="InterPro" id="IPR005583">
    <property type="entry name" value="YaaA"/>
</dbReference>
<dbReference type="PANTHER" id="PTHR30283:SF4">
    <property type="entry name" value="PEROXIDE STRESS RESISTANCE PROTEIN YAAA"/>
    <property type="match status" value="1"/>
</dbReference>
<proteinExistence type="inferred from homology"/>
<accession>A0A6N3D2G5</accession>
<organism evidence="2">
    <name type="scientific">Clostridium tertium</name>
    <dbReference type="NCBI Taxonomy" id="1559"/>
    <lineage>
        <taxon>Bacteria</taxon>
        <taxon>Bacillati</taxon>
        <taxon>Bacillota</taxon>
        <taxon>Clostridia</taxon>
        <taxon>Eubacteriales</taxon>
        <taxon>Clostridiaceae</taxon>
        <taxon>Clostridium</taxon>
    </lineage>
</organism>
<dbReference type="PANTHER" id="PTHR30283">
    <property type="entry name" value="PEROXIDE STRESS RESPONSE PROTEIN YAAA"/>
    <property type="match status" value="1"/>
</dbReference>
<dbReference type="GO" id="GO:0005829">
    <property type="term" value="C:cytosol"/>
    <property type="evidence" value="ECO:0007669"/>
    <property type="project" value="TreeGrafter"/>
</dbReference>
<evidence type="ECO:0000313" key="2">
    <source>
        <dbReference type="EMBL" id="VYU22535.1"/>
    </source>
</evidence>
<name>A0A6N3D2G5_9CLOT</name>
<dbReference type="NCBIfam" id="NF002542">
    <property type="entry name" value="PRK02101.1-3"/>
    <property type="match status" value="1"/>
</dbReference>
<gene>
    <name evidence="2" type="ORF">CTLFYP3_01804</name>
</gene>
<sequence>MIIVISPAKTLDFKEKNNNLPMSEPRFLERSQEIINEIKEYSSFDLEKLMKISTKLATLNRDRFAKWEPSLDTAKQAILAFKGDVYMGMDVGSFSDSNLFYANDHLRILSGLYGVLRPFDGINEYRLEMGTKLKVNESKDLYGFWKNELVECLVDDLSNHDNKTIINLASYEYFKSVENIENNPSINVITPVFKELRGDEYKIIAFNAKKARGMMSRYIIQNEIEDIEDIKKFDVDNYIFNEELSTEKELVFTR</sequence>
<dbReference type="RefSeq" id="WP_156626270.1">
    <property type="nucleotide sequence ID" value="NZ_CACRTO010000018.1"/>
</dbReference>
<dbReference type="EMBL" id="CACRTO010000018">
    <property type="protein sequence ID" value="VYU22535.1"/>
    <property type="molecule type" value="Genomic_DNA"/>
</dbReference>
<dbReference type="Pfam" id="PF03883">
    <property type="entry name" value="H2O2_YaaD"/>
    <property type="match status" value="1"/>
</dbReference>
<evidence type="ECO:0000256" key="1">
    <source>
        <dbReference type="HAMAP-Rule" id="MF_00652"/>
    </source>
</evidence>
<dbReference type="GO" id="GO:0033194">
    <property type="term" value="P:response to hydroperoxide"/>
    <property type="evidence" value="ECO:0007669"/>
    <property type="project" value="TreeGrafter"/>
</dbReference>
<reference evidence="2" key="1">
    <citation type="submission" date="2019-11" db="EMBL/GenBank/DDBJ databases">
        <authorList>
            <person name="Feng L."/>
        </authorList>
    </citation>
    <scope>NUCLEOTIDE SEQUENCE</scope>
    <source>
        <strain evidence="2">CTertiumLFYP3</strain>
    </source>
</reference>